<evidence type="ECO:0000313" key="3">
    <source>
        <dbReference type="Proteomes" id="UP000596427"/>
    </source>
</evidence>
<dbReference type="GO" id="GO:0008410">
    <property type="term" value="F:CoA-transferase activity"/>
    <property type="evidence" value="ECO:0007669"/>
    <property type="project" value="TreeGrafter"/>
</dbReference>
<dbReference type="Proteomes" id="UP000596427">
    <property type="component" value="Chromosome"/>
</dbReference>
<dbReference type="InterPro" id="IPR050483">
    <property type="entry name" value="CoA-transferase_III_domain"/>
</dbReference>
<dbReference type="EMBL" id="CP063362">
    <property type="protein sequence ID" value="QRG09133.1"/>
    <property type="molecule type" value="Genomic_DNA"/>
</dbReference>
<keyword evidence="3" id="KW-1185">Reference proteome</keyword>
<gene>
    <name evidence="2" type="ORF">EZH22_13180</name>
</gene>
<dbReference type="InterPro" id="IPR003673">
    <property type="entry name" value="CoA-Trfase_fam_III"/>
</dbReference>
<dbReference type="PANTHER" id="PTHR48207">
    <property type="entry name" value="SUCCINATE--HYDROXYMETHYLGLUTARATE COA-TRANSFERASE"/>
    <property type="match status" value="1"/>
</dbReference>
<organism evidence="2 3">
    <name type="scientific">Xanthobacter dioxanivorans</name>
    <dbReference type="NCBI Taxonomy" id="2528964"/>
    <lineage>
        <taxon>Bacteria</taxon>
        <taxon>Pseudomonadati</taxon>
        <taxon>Pseudomonadota</taxon>
        <taxon>Alphaproteobacteria</taxon>
        <taxon>Hyphomicrobiales</taxon>
        <taxon>Xanthobacteraceae</taxon>
        <taxon>Xanthobacter</taxon>
    </lineage>
</organism>
<dbReference type="Pfam" id="PF02515">
    <property type="entry name" value="CoA_transf_3"/>
    <property type="match status" value="1"/>
</dbReference>
<name>A0A974PST2_9HYPH</name>
<keyword evidence="1 2" id="KW-0808">Transferase</keyword>
<dbReference type="SUPFAM" id="SSF89796">
    <property type="entry name" value="CoA-transferase family III (CaiB/BaiF)"/>
    <property type="match status" value="1"/>
</dbReference>
<protein>
    <submittedName>
        <fullName evidence="2">CoA transferase</fullName>
    </submittedName>
</protein>
<accession>A0A974PST2</accession>
<dbReference type="Gene3D" id="3.30.1540.10">
    <property type="entry name" value="formyl-coa transferase, domain 3"/>
    <property type="match status" value="1"/>
</dbReference>
<dbReference type="PANTHER" id="PTHR48207:SF3">
    <property type="entry name" value="SUCCINATE--HYDROXYMETHYLGLUTARATE COA-TRANSFERASE"/>
    <property type="match status" value="1"/>
</dbReference>
<evidence type="ECO:0000313" key="2">
    <source>
        <dbReference type="EMBL" id="QRG09133.1"/>
    </source>
</evidence>
<dbReference type="KEGG" id="xdi:EZH22_13180"/>
<dbReference type="AlphaFoldDB" id="A0A974PST2"/>
<dbReference type="InterPro" id="IPR044855">
    <property type="entry name" value="CoA-Trfase_III_dom3_sf"/>
</dbReference>
<reference evidence="2 3" key="1">
    <citation type="submission" date="2020-10" db="EMBL/GenBank/DDBJ databases">
        <title>Degradation of 1,4-Dioxane by Xanthobacter sp. YN2, via a Novel Group-2 Soluble Di-Iron Monooxygenase.</title>
        <authorList>
            <person name="Ma F."/>
            <person name="Wang Y."/>
            <person name="Yang J."/>
            <person name="Guo H."/>
            <person name="Su D."/>
            <person name="Yu L."/>
        </authorList>
    </citation>
    <scope>NUCLEOTIDE SEQUENCE [LARGE SCALE GENOMIC DNA]</scope>
    <source>
        <strain evidence="2 3">YN2</strain>
    </source>
</reference>
<sequence length="383" mass="41559">MLEKPLSGIRVLDFTRMFAGPFCTMLLGDLGADVVKIEAPEGDPIRAQGPPFFEGESMSYLAVNRNKRSIVLDMKREDDKATARALALKADVIVENFRPDVMGRLGVGYESVCAENPGVIYAAMSGMGATGPLRDKGAFDLTIQAEGGYMSLTGEAEGTPIKLGTSAFDLICGQYAMGAITTALYARERTGRGQKIETSLLEGMVSFLVDAGVEYLTMGTLRPKWGSEHPNNVPYKAFAAADGWIVVGAGAQHLYEGFVRVLKREDLAVDPRFRTLRDRVTNRAALYRILDEVVAQWKVEELVAALDAAGVPCAPVNDVAAVFRHPQVIERGMLQTVPRADGSQVPTIGPAAKFSSVDITRDWKAPPRLGEHGAEVLRDWLAR</sequence>
<evidence type="ECO:0000256" key="1">
    <source>
        <dbReference type="ARBA" id="ARBA00022679"/>
    </source>
</evidence>
<dbReference type="InterPro" id="IPR023606">
    <property type="entry name" value="CoA-Trfase_III_dom_1_sf"/>
</dbReference>
<dbReference type="Gene3D" id="3.40.50.10540">
    <property type="entry name" value="Crotonobetainyl-coa:carnitine coa-transferase, domain 1"/>
    <property type="match status" value="1"/>
</dbReference>
<proteinExistence type="predicted"/>